<dbReference type="VEuPathDB" id="TriTrypDB:LmxM.01.0700"/>
<feature type="region of interest" description="Disordered" evidence="1">
    <location>
        <begin position="219"/>
        <end position="246"/>
    </location>
</feature>
<dbReference type="GeneID" id="13452647"/>
<dbReference type="EMBL" id="FR799554">
    <property type="protein sequence ID" value="CBZ23054.1"/>
    <property type="molecule type" value="Genomic_DNA"/>
</dbReference>
<dbReference type="AlphaFoldDB" id="E9AJF7"/>
<accession>E9AJF7</accession>
<feature type="compositionally biased region" description="Gly residues" evidence="1">
    <location>
        <begin position="234"/>
        <end position="246"/>
    </location>
</feature>
<evidence type="ECO:0000256" key="1">
    <source>
        <dbReference type="SAM" id="MobiDB-lite"/>
    </source>
</evidence>
<gene>
    <name evidence="2" type="ORF">LMXM_01_0700</name>
</gene>
<dbReference type="Proteomes" id="UP000007259">
    <property type="component" value="Chromosome 1"/>
</dbReference>
<reference evidence="2 3" key="1">
    <citation type="journal article" date="2011" name="Genome Res.">
        <title>Chromosome and gene copy number variation allow major structural change between species and strains of Leishmania.</title>
        <authorList>
            <person name="Rogers M.B."/>
            <person name="Hilley J.D."/>
            <person name="Dickens N.J."/>
            <person name="Wilkes J."/>
            <person name="Bates P.A."/>
            <person name="Depledge D.P."/>
            <person name="Harris D."/>
            <person name="Her Y."/>
            <person name="Herzyk P."/>
            <person name="Imamura H."/>
            <person name="Otto T.D."/>
            <person name="Sanders M."/>
            <person name="Seeger K."/>
            <person name="Dujardin J.C."/>
            <person name="Berriman M."/>
            <person name="Smith D.F."/>
            <person name="Hertz-Fowler C."/>
            <person name="Mottram J.C."/>
        </authorList>
    </citation>
    <scope>NUCLEOTIDE SEQUENCE [LARGE SCALE GENOMIC DNA]</scope>
    <source>
        <strain evidence="2 3">MHOM/GT/2001/U1103</strain>
    </source>
</reference>
<protein>
    <submittedName>
        <fullName evidence="2">Uncharacterized protein</fullName>
    </submittedName>
</protein>
<name>E9AJF7_LEIMU</name>
<evidence type="ECO:0000313" key="2">
    <source>
        <dbReference type="EMBL" id="CBZ23054.1"/>
    </source>
</evidence>
<organism evidence="2 3">
    <name type="scientific">Leishmania mexicana (strain MHOM/GT/2001/U1103)</name>
    <dbReference type="NCBI Taxonomy" id="929439"/>
    <lineage>
        <taxon>Eukaryota</taxon>
        <taxon>Discoba</taxon>
        <taxon>Euglenozoa</taxon>
        <taxon>Kinetoplastea</taxon>
        <taxon>Metakinetoplastina</taxon>
        <taxon>Trypanosomatida</taxon>
        <taxon>Trypanosomatidae</taxon>
        <taxon>Leishmaniinae</taxon>
        <taxon>Leishmania</taxon>
    </lineage>
</organism>
<proteinExistence type="predicted"/>
<dbReference type="KEGG" id="lmi:LMXM_01_0700"/>
<dbReference type="RefSeq" id="XP_003871595.1">
    <property type="nucleotide sequence ID" value="XM_003871546.1"/>
</dbReference>
<evidence type="ECO:0000313" key="3">
    <source>
        <dbReference type="Proteomes" id="UP000007259"/>
    </source>
</evidence>
<sequence length="246" mass="26982">MQDNTGDSNTPYVAVMKPVLDWSPNTVYVAPPPSPPPQHPCMACHYQLQQQQEQPYTLSAYIAAPLGLPALCPPPLPPSRAALVLLCACRQLRGGKQLSRQRQHRQSAAVSAAARCCTRVWRGAGVPAVEHRPLRPRHGHPLCHGLRHVYILYQQHALQLPVPPAARHVRSDYRCAPVLRCLLVHAAVARCHAAVVHHPAHIHHPPRVAEALWPRRQRPVREDGSPQCRRCSGDRGGGGGRGGCTS</sequence>
<keyword evidence="3" id="KW-1185">Reference proteome</keyword>